<dbReference type="PANTHER" id="PTHR48079">
    <property type="entry name" value="PROTEIN YEEZ"/>
    <property type="match status" value="1"/>
</dbReference>
<dbReference type="Gene3D" id="3.40.50.720">
    <property type="entry name" value="NAD(P)-binding Rossmann-like Domain"/>
    <property type="match status" value="1"/>
</dbReference>
<evidence type="ECO:0000259" key="2">
    <source>
        <dbReference type="Pfam" id="PF01370"/>
    </source>
</evidence>
<dbReference type="InterPro" id="IPR036291">
    <property type="entry name" value="NAD(P)-bd_dom_sf"/>
</dbReference>
<evidence type="ECO:0000313" key="3">
    <source>
        <dbReference type="EMBL" id="QSQ15563.1"/>
    </source>
</evidence>
<sequence length="335" mass="35891">MRFLLTGGTGFIGQRLASRIIERGDSLTALVRPSSRRDALAALGAQFAVGDLTTGEGLAEAVRDVDCVLHLAGVTKAREPAGYFEGNANGTRRVAEAMAALPRPPRLVYCSSLAAAGPSTPERPRREEDTPAPVSTYGRSKLGGEEAVREFADRVPTVIVRPPMVYGPGDAEFIPSVIPMARSGVALKSGFGPKRYSLIHVDDLNTTLLAAAERGLTLDKSDPGRGVYTVSDGYEYTWEEICAAVARAMGRKPPTVLPMPDSLSYLIGLGSETVARIRGTIPILNRDKVREMTCPSWTCTTERASRELGFAPTIPLDQGLISTLASYQQAESTRP</sequence>
<feature type="region of interest" description="Disordered" evidence="1">
    <location>
        <begin position="115"/>
        <end position="139"/>
    </location>
</feature>
<dbReference type="RefSeq" id="WP_206717262.1">
    <property type="nucleotide sequence ID" value="NZ_CP071091.1"/>
</dbReference>
<organism evidence="3 4">
    <name type="scientific">Myxococcus landrumensis</name>
    <dbReference type="NCBI Taxonomy" id="2813577"/>
    <lineage>
        <taxon>Bacteria</taxon>
        <taxon>Pseudomonadati</taxon>
        <taxon>Myxococcota</taxon>
        <taxon>Myxococcia</taxon>
        <taxon>Myxococcales</taxon>
        <taxon>Cystobacterineae</taxon>
        <taxon>Myxococcaceae</taxon>
        <taxon>Myxococcus</taxon>
    </lineage>
</organism>
<protein>
    <submittedName>
        <fullName evidence="3">NAD(P)-dependent oxidoreductase</fullName>
    </submittedName>
</protein>
<dbReference type="Pfam" id="PF01370">
    <property type="entry name" value="Epimerase"/>
    <property type="match status" value="1"/>
</dbReference>
<evidence type="ECO:0000313" key="4">
    <source>
        <dbReference type="Proteomes" id="UP000663090"/>
    </source>
</evidence>
<dbReference type="PANTHER" id="PTHR48079:SF6">
    <property type="entry name" value="NAD(P)-BINDING DOMAIN-CONTAINING PROTEIN-RELATED"/>
    <property type="match status" value="1"/>
</dbReference>
<name>A0ABX7NGW0_9BACT</name>
<dbReference type="InterPro" id="IPR051783">
    <property type="entry name" value="NAD(P)-dependent_oxidoreduct"/>
</dbReference>
<dbReference type="EMBL" id="CP071091">
    <property type="protein sequence ID" value="QSQ15563.1"/>
    <property type="molecule type" value="Genomic_DNA"/>
</dbReference>
<dbReference type="Proteomes" id="UP000663090">
    <property type="component" value="Chromosome"/>
</dbReference>
<keyword evidence="4" id="KW-1185">Reference proteome</keyword>
<reference evidence="3 4" key="1">
    <citation type="submission" date="2021-02" db="EMBL/GenBank/DDBJ databases">
        <title>De Novo genome assembly of isolated myxobacteria.</title>
        <authorList>
            <person name="Stevens D.C."/>
        </authorList>
    </citation>
    <scope>NUCLEOTIDE SEQUENCE [LARGE SCALE GENOMIC DNA]</scope>
    <source>
        <strain evidence="3 4">SCHIC003</strain>
    </source>
</reference>
<evidence type="ECO:0000256" key="1">
    <source>
        <dbReference type="SAM" id="MobiDB-lite"/>
    </source>
</evidence>
<gene>
    <name evidence="3" type="ORF">JY572_05710</name>
</gene>
<feature type="domain" description="NAD-dependent epimerase/dehydratase" evidence="2">
    <location>
        <begin position="4"/>
        <end position="214"/>
    </location>
</feature>
<proteinExistence type="predicted"/>
<accession>A0ABX7NGW0</accession>
<dbReference type="InterPro" id="IPR001509">
    <property type="entry name" value="Epimerase_deHydtase"/>
</dbReference>
<dbReference type="SUPFAM" id="SSF51735">
    <property type="entry name" value="NAD(P)-binding Rossmann-fold domains"/>
    <property type="match status" value="1"/>
</dbReference>